<dbReference type="InterPro" id="IPR017972">
    <property type="entry name" value="Cyt_P450_CS"/>
</dbReference>
<evidence type="ECO:0000256" key="2">
    <source>
        <dbReference type="ARBA" id="ARBA00004174"/>
    </source>
</evidence>
<dbReference type="GO" id="GO:0006888">
    <property type="term" value="P:endoplasmic reticulum to Golgi vesicle-mediated transport"/>
    <property type="evidence" value="ECO:0007669"/>
    <property type="project" value="InterPro"/>
</dbReference>
<feature type="compositionally biased region" description="Low complexity" evidence="15">
    <location>
        <begin position="600"/>
        <end position="613"/>
    </location>
</feature>
<dbReference type="InterPro" id="IPR036396">
    <property type="entry name" value="Cyt_P450_sf"/>
</dbReference>
<evidence type="ECO:0000256" key="5">
    <source>
        <dbReference type="ARBA" id="ARBA00022617"/>
    </source>
</evidence>
<dbReference type="FunFam" id="1.10.630.10:FF:000042">
    <property type="entry name" value="Cytochrome P450"/>
    <property type="match status" value="1"/>
</dbReference>
<dbReference type="GO" id="GO:0005506">
    <property type="term" value="F:iron ion binding"/>
    <property type="evidence" value="ECO:0007669"/>
    <property type="project" value="InterPro"/>
</dbReference>
<dbReference type="InterPro" id="IPR042044">
    <property type="entry name" value="EXOC6PINT-1/Sec15/Tip20_C_dom2"/>
</dbReference>
<dbReference type="VEuPathDB" id="VectorBase:ASTE015891"/>
<comment type="similarity">
    <text evidence="4">Belongs to the cytochrome P450 family.</text>
</comment>
<proteinExistence type="inferred from homology"/>
<evidence type="ECO:0000313" key="17">
    <source>
        <dbReference type="Proteomes" id="UP000076408"/>
    </source>
</evidence>
<dbReference type="STRING" id="30069.A0A182XYW4"/>
<evidence type="ECO:0000256" key="7">
    <source>
        <dbReference type="ARBA" id="ARBA00022824"/>
    </source>
</evidence>
<dbReference type="FunFam" id="1.20.58.670:FF:000003">
    <property type="entry name" value="RAD50-interacting protein 1"/>
    <property type="match status" value="1"/>
</dbReference>
<dbReference type="Gene3D" id="1.20.58.1420">
    <property type="entry name" value="Dsl1p vesicle tethering complex, Tip20p subunit, domain B"/>
    <property type="match status" value="1"/>
</dbReference>
<dbReference type="InterPro" id="IPR007528">
    <property type="entry name" value="RINT1_Tip20"/>
</dbReference>
<evidence type="ECO:0000256" key="12">
    <source>
        <dbReference type="ARBA" id="ARBA00023136"/>
    </source>
</evidence>
<protein>
    <submittedName>
        <fullName evidence="16">Uncharacterized protein</fullName>
    </submittedName>
</protein>
<dbReference type="Gene3D" id="1.10.630.10">
    <property type="entry name" value="Cytochrome P450"/>
    <property type="match status" value="1"/>
</dbReference>
<feature type="compositionally biased region" description="Low complexity" evidence="15">
    <location>
        <begin position="572"/>
        <end position="593"/>
    </location>
</feature>
<dbReference type="InterPro" id="IPR002401">
    <property type="entry name" value="Cyt_P450_E_grp-I"/>
</dbReference>
<accession>A0A182XYW4</accession>
<name>A0A182XYW4_ANOST</name>
<dbReference type="PANTHER" id="PTHR13520">
    <property type="entry name" value="RAD50-INTERACTING PROTEIN 1 RINT-1"/>
    <property type="match status" value="1"/>
</dbReference>
<feature type="region of interest" description="Disordered" evidence="15">
    <location>
        <begin position="538"/>
        <end position="639"/>
    </location>
</feature>
<dbReference type="PRINTS" id="PR00463">
    <property type="entry name" value="EP450I"/>
</dbReference>
<evidence type="ECO:0000256" key="14">
    <source>
        <dbReference type="PIRSR" id="PIRSR602401-1"/>
    </source>
</evidence>
<dbReference type="GO" id="GO:0005789">
    <property type="term" value="C:endoplasmic reticulum membrane"/>
    <property type="evidence" value="ECO:0007669"/>
    <property type="project" value="UniProtKB-SubCell"/>
</dbReference>
<organism evidence="16 17">
    <name type="scientific">Anopheles stephensi</name>
    <name type="common">Indo-Pakistan malaria mosquito</name>
    <dbReference type="NCBI Taxonomy" id="30069"/>
    <lineage>
        <taxon>Eukaryota</taxon>
        <taxon>Metazoa</taxon>
        <taxon>Ecdysozoa</taxon>
        <taxon>Arthropoda</taxon>
        <taxon>Hexapoda</taxon>
        <taxon>Insecta</taxon>
        <taxon>Pterygota</taxon>
        <taxon>Neoptera</taxon>
        <taxon>Endopterygota</taxon>
        <taxon>Diptera</taxon>
        <taxon>Nematocera</taxon>
        <taxon>Culicoidea</taxon>
        <taxon>Culicidae</taxon>
        <taxon>Anophelinae</taxon>
        <taxon>Anopheles</taxon>
    </lineage>
</organism>
<evidence type="ECO:0000256" key="1">
    <source>
        <dbReference type="ARBA" id="ARBA00001971"/>
    </source>
</evidence>
<dbReference type="CDD" id="cd11056">
    <property type="entry name" value="CYP6-like"/>
    <property type="match status" value="1"/>
</dbReference>
<keyword evidence="7" id="KW-0256">Endoplasmic reticulum</keyword>
<dbReference type="VEuPathDB" id="VectorBase:ASTEI20_032144"/>
<keyword evidence="5 14" id="KW-0349">Heme</keyword>
<dbReference type="GO" id="GO:0006890">
    <property type="term" value="P:retrograde vesicle-mediated transport, Golgi to endoplasmic reticulum"/>
    <property type="evidence" value="ECO:0007669"/>
    <property type="project" value="InterPro"/>
</dbReference>
<evidence type="ECO:0000256" key="11">
    <source>
        <dbReference type="ARBA" id="ARBA00023033"/>
    </source>
</evidence>
<feature type="compositionally biased region" description="Basic residues" evidence="15">
    <location>
        <begin position="539"/>
        <end position="554"/>
    </location>
</feature>
<sequence length="1355" mass="155865">MFGLYVALIVLAVCLYFKWSCSYWTRRGNVAGPKPLPIFGNLLEQLTGQKHFGEIFEEMYRAFPEASWVGYYKISNQPGIVVRDLELVREVLTSSFSSFNQNDFHIDETLDPLVAYNPFVQSGERWKERRNQMTSVFTMNRIRATFPLVQQVAQDFVDFIARTRKTDCHFEAKDICAKYTINVVASVAFGIDAESFTNPNAEFPRMGNALFAPTWMTAIRSQLALFAPGLAKLLRVPFVPGYVDRWFRHMVRETVRKRKTAKRNDLFQAMYDSLSENGTVEANENHIVGHSVTFLSEGFETSSTMMSYLLYELAANPSIQDKVVKELRTVMDESDGQLTEAGLHKLVYMEAAMMETLRMHTPTFTLPRICTKEFELPPQFPTDTKRVTLRPGTSVVIPVYAIHYDPEIYPSPYVFDPDRFLEENRKSRPRYAFLGFGEGPRLCLGMKFALHQSKIGIAMLLNKYRVKLSPKQELPLDFARNSFLLSPKSGIWLNFEDRAKCLSNTWQRELTVRGRNRSSITILHSTWKTMTSWSSCNRSCRRKLPSKMRRKRKRNPETRRRNRMRTDDDVVEVVTEGKQKTKQQQQQQQQQQQDSEDSASDSGESNSVISIESSSDEKENSKNVSNKKSPLKHKTGDSPTVDERLIARFNQELGADLKNFHKCGDLAKYYRSELEDLRDKITLTDAACIPSVKNLIEAGRHKLEELDEKETSLDDFAEKVSDRIELYQRLMKEVGDKMREIRVLQTVRDYMALIKDIENVSQELEASVNGKDDSKPIALYVALTGPNSILDRIGGIEAPQLKMYARNTAFHWHEVLTAKYSAEFEALLKVIKWPNLNQALDPFNPSKDHINKLVLLAEHLFLVKLPGDQDLLNVRLTPCIICPHYTTPVELFVKPFRLRFQFHFTGNKQTNRLDRPEWYLTQVLTWAKENHIFVGQHFQSPALRAGIANSSVRLEFVRGLVQLAIEKLIVDIEQIVQDEALFAHLIDEVLPFEQDLKTSLGYPNSYPSVVSVLVQPLYFLKWMAIEKKFTTDKMDAMLNTEDPFELLDPANLDELKIPKCADQFVRLLDAIKERYCCLPQPSQQLQFLELQLELIDNFRCRLLQLYNDGVNPTKILNALNYLTSVLREWGENVHYLHLHAALYGPDADEISSVFDRTIEELSYCHQKLVEELVTWIVHEITSRSRPYRYDLWPSMNPHDAKETLMVSPSASEMFQTTINHLHDMEQELSPNVFMVVVRMIATELDQWMISTMVMNAKFSSGGAQQFHFDMTRNLFGLFSQYAKKTNLLFKRINDTCTLLTLPLGSAILLRETLLSEANDEGAGLARALQEVGLTIFDKNTTLAVLDRRNDMPRIG</sequence>
<dbReference type="EnsemblMetazoa" id="ASTEI01400-RA">
    <property type="protein sequence ID" value="ASTEI01400-PA"/>
    <property type="gene ID" value="ASTEI01400"/>
</dbReference>
<evidence type="ECO:0000256" key="10">
    <source>
        <dbReference type="ARBA" id="ARBA00023004"/>
    </source>
</evidence>
<dbReference type="PRINTS" id="PR00385">
    <property type="entry name" value="P450"/>
</dbReference>
<dbReference type="VEuPathDB" id="VectorBase:ASTEI01400"/>
<dbReference type="GO" id="GO:0060628">
    <property type="term" value="P:regulation of ER to Golgi vesicle-mediated transport"/>
    <property type="evidence" value="ECO:0007669"/>
    <property type="project" value="TreeGrafter"/>
</dbReference>
<dbReference type="Gene3D" id="1.20.58.670">
    <property type="entry name" value="Dsl1p vesicle tethering complex, Tip20p subunit, domain D"/>
    <property type="match status" value="1"/>
</dbReference>
<dbReference type="SUPFAM" id="SSF48264">
    <property type="entry name" value="Cytochrome P450"/>
    <property type="match status" value="1"/>
</dbReference>
<evidence type="ECO:0000256" key="8">
    <source>
        <dbReference type="ARBA" id="ARBA00022848"/>
    </source>
</evidence>
<feature type="compositionally biased region" description="Basic and acidic residues" evidence="15">
    <location>
        <begin position="555"/>
        <end position="568"/>
    </location>
</feature>
<comment type="subcellular location">
    <subcellularLocation>
        <location evidence="3">Endoplasmic reticulum membrane</location>
        <topology evidence="3">Peripheral membrane protein</topology>
    </subcellularLocation>
    <subcellularLocation>
        <location evidence="2">Microsome membrane</location>
        <topology evidence="2">Peripheral membrane protein</topology>
    </subcellularLocation>
</comment>
<dbReference type="InterPro" id="IPR001128">
    <property type="entry name" value="Cyt_P450"/>
</dbReference>
<dbReference type="VEuPathDB" id="VectorBase:ASTEI20_043931"/>
<reference evidence="16" key="2">
    <citation type="submission" date="2020-05" db="UniProtKB">
        <authorList>
            <consortium name="EnsemblMetazoa"/>
        </authorList>
    </citation>
    <scope>IDENTIFICATION</scope>
    <source>
        <strain evidence="16">Indian</strain>
    </source>
</reference>
<evidence type="ECO:0000256" key="9">
    <source>
        <dbReference type="ARBA" id="ARBA00023002"/>
    </source>
</evidence>
<keyword evidence="9" id="KW-0560">Oxidoreductase</keyword>
<dbReference type="GO" id="GO:0020037">
    <property type="term" value="F:heme binding"/>
    <property type="evidence" value="ECO:0007669"/>
    <property type="project" value="InterPro"/>
</dbReference>
<comment type="cofactor">
    <cofactor evidence="1 14">
        <name>heme</name>
        <dbReference type="ChEBI" id="CHEBI:30413"/>
    </cofactor>
</comment>
<keyword evidence="12" id="KW-0472">Membrane</keyword>
<reference evidence="17" key="1">
    <citation type="journal article" date="2014" name="Genome Biol.">
        <title>Genome analysis of a major urban malaria vector mosquito, Anopheles stephensi.</title>
        <authorList>
            <person name="Jiang X."/>
            <person name="Peery A."/>
            <person name="Hall A.B."/>
            <person name="Sharma A."/>
            <person name="Chen X.G."/>
            <person name="Waterhouse R.M."/>
            <person name="Komissarov A."/>
            <person name="Riehle M.M."/>
            <person name="Shouche Y."/>
            <person name="Sharakhova M.V."/>
            <person name="Lawson D."/>
            <person name="Pakpour N."/>
            <person name="Arensburger P."/>
            <person name="Davidson V.L."/>
            <person name="Eiglmeier K."/>
            <person name="Emrich S."/>
            <person name="George P."/>
            <person name="Kennedy R.C."/>
            <person name="Mane S.P."/>
            <person name="Maslen G."/>
            <person name="Oringanje C."/>
            <person name="Qi Y."/>
            <person name="Settlage R."/>
            <person name="Tojo M."/>
            <person name="Tubio J.M."/>
            <person name="Unger M.F."/>
            <person name="Wang B."/>
            <person name="Vernick K.D."/>
            <person name="Ribeiro J.M."/>
            <person name="James A.A."/>
            <person name="Michel K."/>
            <person name="Riehle M.A."/>
            <person name="Luckhart S."/>
            <person name="Sharakhov I.V."/>
            <person name="Tu Z."/>
        </authorList>
    </citation>
    <scope>NUCLEOTIDE SEQUENCE [LARGE SCALE GENOMIC DNA]</scope>
    <source>
        <strain evidence="17">Indian</strain>
    </source>
</reference>
<evidence type="ECO:0000256" key="13">
    <source>
        <dbReference type="ARBA" id="ARBA00061158"/>
    </source>
</evidence>
<keyword evidence="8" id="KW-0492">Microsome</keyword>
<keyword evidence="10 14" id="KW-0408">Iron</keyword>
<dbReference type="InterPro" id="IPR042042">
    <property type="entry name" value="Tip20p_domB"/>
</dbReference>
<evidence type="ECO:0000313" key="16">
    <source>
        <dbReference type="EnsemblMetazoa" id="ASTEI01400-PA"/>
    </source>
</evidence>
<dbReference type="Pfam" id="PF00067">
    <property type="entry name" value="p450"/>
    <property type="match status" value="1"/>
</dbReference>
<dbReference type="VEuPathDB" id="VectorBase:ASTE016382"/>
<dbReference type="PANTHER" id="PTHR13520:SF0">
    <property type="entry name" value="RAD50-INTERACTING PROTEIN 1"/>
    <property type="match status" value="1"/>
</dbReference>
<feature type="binding site" description="axial binding residue" evidence="14">
    <location>
        <position position="443"/>
    </location>
    <ligand>
        <name>heme</name>
        <dbReference type="ChEBI" id="CHEBI:30413"/>
    </ligand>
    <ligandPart>
        <name>Fe</name>
        <dbReference type="ChEBI" id="CHEBI:18248"/>
    </ligandPart>
</feature>
<evidence type="ECO:0000256" key="15">
    <source>
        <dbReference type="SAM" id="MobiDB-lite"/>
    </source>
</evidence>
<comment type="similarity">
    <text evidence="13">Belongs to the RINT1 family.</text>
</comment>
<evidence type="ECO:0000256" key="4">
    <source>
        <dbReference type="ARBA" id="ARBA00010617"/>
    </source>
</evidence>
<keyword evidence="6 14" id="KW-0479">Metal-binding</keyword>
<dbReference type="GO" id="GO:0016705">
    <property type="term" value="F:oxidoreductase activity, acting on paired donors, with incorporation or reduction of molecular oxygen"/>
    <property type="evidence" value="ECO:0007669"/>
    <property type="project" value="InterPro"/>
</dbReference>
<evidence type="ECO:0000256" key="3">
    <source>
        <dbReference type="ARBA" id="ARBA00004406"/>
    </source>
</evidence>
<keyword evidence="17" id="KW-1185">Reference proteome</keyword>
<dbReference type="GO" id="GO:0004497">
    <property type="term" value="F:monooxygenase activity"/>
    <property type="evidence" value="ECO:0007669"/>
    <property type="project" value="UniProtKB-KW"/>
</dbReference>
<dbReference type="Pfam" id="PF04437">
    <property type="entry name" value="RINT1_TIP1"/>
    <property type="match status" value="1"/>
</dbReference>
<dbReference type="Proteomes" id="UP000076408">
    <property type="component" value="Unassembled WGS sequence"/>
</dbReference>
<dbReference type="PROSITE" id="PS00086">
    <property type="entry name" value="CYTOCHROME_P450"/>
    <property type="match status" value="1"/>
</dbReference>
<keyword evidence="11" id="KW-0503">Monooxygenase</keyword>
<dbReference type="GO" id="GO:0070939">
    <property type="term" value="C:Dsl1/NZR complex"/>
    <property type="evidence" value="ECO:0007669"/>
    <property type="project" value="InterPro"/>
</dbReference>
<dbReference type="PROSITE" id="PS51386">
    <property type="entry name" value="RINT1_TIP20"/>
    <property type="match status" value="1"/>
</dbReference>
<evidence type="ECO:0000256" key="6">
    <source>
        <dbReference type="ARBA" id="ARBA00022723"/>
    </source>
</evidence>